<keyword evidence="6 8" id="KW-0472">Membrane</keyword>
<evidence type="ECO:0000313" key="14">
    <source>
        <dbReference type="Proteomes" id="UP000318585"/>
    </source>
</evidence>
<dbReference type="AlphaFoldDB" id="A0A553CKI2"/>
<dbReference type="InterPro" id="IPR023997">
    <property type="entry name" value="TonB-dep_OMP_SusC/RagA_CS"/>
</dbReference>
<dbReference type="EMBL" id="VJZR01000006">
    <property type="protein sequence ID" value="TRX21033.1"/>
    <property type="molecule type" value="Genomic_DNA"/>
</dbReference>
<keyword evidence="3 8" id="KW-1134">Transmembrane beta strand</keyword>
<feature type="domain" description="TonB-dependent receptor plug" evidence="12">
    <location>
        <begin position="115"/>
        <end position="222"/>
    </location>
</feature>
<dbReference type="Gene3D" id="2.60.40.1120">
    <property type="entry name" value="Carboxypeptidase-like, regulatory domain"/>
    <property type="match status" value="1"/>
</dbReference>
<dbReference type="NCBIfam" id="TIGR04056">
    <property type="entry name" value="OMP_RagA_SusC"/>
    <property type="match status" value="1"/>
</dbReference>
<keyword evidence="14" id="KW-1185">Reference proteome</keyword>
<proteinExistence type="inferred from homology"/>
<dbReference type="RefSeq" id="WP_144071437.1">
    <property type="nucleotide sequence ID" value="NZ_VJZR01000006.1"/>
</dbReference>
<keyword evidence="4 8" id="KW-0812">Transmembrane</keyword>
<evidence type="ECO:0000259" key="11">
    <source>
        <dbReference type="Pfam" id="PF00593"/>
    </source>
</evidence>
<feature type="chain" id="PRO_5021779942" evidence="10">
    <location>
        <begin position="22"/>
        <end position="973"/>
    </location>
</feature>
<dbReference type="InterPro" id="IPR039426">
    <property type="entry name" value="TonB-dep_rcpt-like"/>
</dbReference>
<keyword evidence="10" id="KW-0732">Signal</keyword>
<evidence type="ECO:0000256" key="6">
    <source>
        <dbReference type="ARBA" id="ARBA00023136"/>
    </source>
</evidence>
<dbReference type="InterPro" id="IPR012910">
    <property type="entry name" value="Plug_dom"/>
</dbReference>
<dbReference type="Gene3D" id="2.40.170.20">
    <property type="entry name" value="TonB-dependent receptor, beta-barrel domain"/>
    <property type="match status" value="1"/>
</dbReference>
<dbReference type="Pfam" id="PF07715">
    <property type="entry name" value="Plug"/>
    <property type="match status" value="1"/>
</dbReference>
<dbReference type="Pfam" id="PF13715">
    <property type="entry name" value="CarbopepD_reg_2"/>
    <property type="match status" value="1"/>
</dbReference>
<feature type="domain" description="TonB-dependent receptor-like beta-barrel" evidence="11">
    <location>
        <begin position="411"/>
        <end position="936"/>
    </location>
</feature>
<comment type="similarity">
    <text evidence="8 9">Belongs to the TonB-dependent receptor family.</text>
</comment>
<accession>A0A553CKI2</accession>
<evidence type="ECO:0000256" key="10">
    <source>
        <dbReference type="SAM" id="SignalP"/>
    </source>
</evidence>
<dbReference type="PROSITE" id="PS52016">
    <property type="entry name" value="TONB_DEPENDENT_REC_3"/>
    <property type="match status" value="1"/>
</dbReference>
<evidence type="ECO:0000256" key="5">
    <source>
        <dbReference type="ARBA" id="ARBA00023077"/>
    </source>
</evidence>
<dbReference type="OrthoDB" id="9768177at2"/>
<keyword evidence="5 9" id="KW-0798">TonB box</keyword>
<evidence type="ECO:0000256" key="1">
    <source>
        <dbReference type="ARBA" id="ARBA00004571"/>
    </source>
</evidence>
<dbReference type="GO" id="GO:0009279">
    <property type="term" value="C:cell outer membrane"/>
    <property type="evidence" value="ECO:0007669"/>
    <property type="project" value="UniProtKB-SubCell"/>
</dbReference>
<evidence type="ECO:0000256" key="7">
    <source>
        <dbReference type="ARBA" id="ARBA00023237"/>
    </source>
</evidence>
<dbReference type="SUPFAM" id="SSF56935">
    <property type="entry name" value="Porins"/>
    <property type="match status" value="1"/>
</dbReference>
<keyword evidence="7 8" id="KW-0998">Cell outer membrane</keyword>
<evidence type="ECO:0000256" key="4">
    <source>
        <dbReference type="ARBA" id="ARBA00022692"/>
    </source>
</evidence>
<evidence type="ECO:0000256" key="2">
    <source>
        <dbReference type="ARBA" id="ARBA00022448"/>
    </source>
</evidence>
<comment type="caution">
    <text evidence="13">The sequence shown here is derived from an EMBL/GenBank/DDBJ whole genome shotgun (WGS) entry which is preliminary data.</text>
</comment>
<sequence length="973" mass="107275">MKTIYKKLLFLLLFLPFSVLAQETLSGTVVDSNSNQPIPGVNIVIAGSNAGTQTDFDGKFKLAKLNKGDKIVFSFIGYTSQTISFNNQQTLNVSLAEDSNELKEVVVQVGYGTVKKKDATGAVALITAKDFNKGAIVSVDGLLNGRAAGVVVTSSGTPGNDPVIRIRGGSSLLASNDPLIVIDGLPIDGGLSAINPNDIESFSILKDASATAIYGNRGSNGVILITTKKGSKKDMQISFNTFTTLNTLAKKVDVYGADDYRALINEKAPLKANLLGTSNTDWQDEIFSDSYTSDINLSVMGNLFETIPSRLTIGNTDNSGILNTSNFKRSTASIALNPSFFDNHLKVNLTGNYSYTFRTNANEGAIGSAISYDPTQSVYDPNSIFAGYTEWVVGGLPKGTSNPVSLLNETRNVGNQFRFFGNINIDYKFHFLPELRAIINAGMDKQDGDGSVTVNSLSRSGFNNNPNLPTSQIGSYSETWFRNKNENLNAQLNYTKAFGKLNVDLLAGYEYQQFDWQNYYSGNRNVFGLGVGEENREDVYTDPGNNLQAFFGRLNLGYNDKYLLTVNFRRDGSTRVSPVNKWANFPGVAFAWKIKEESFLKDSKTFSDLKLRLSYGETGQQNLGSSLAWIKKYSTSNNNYYQFGDEFVIISKPDGYNESLKWERSAKYNAGLDVAFIDNRLKASIDAYFSQTTDLFANTKLGALQNLGVYGPTNIGSLESRGLDFGLNFDAVEKDNFTFGINYNLTYNKTEITDLATDNDPQGNVGLGAFIQTHTIGLSPFSYRVYEQVYTAEGKPMEGVFVDRNEDGKVDSSDQYNYNKPQADVTMGLMLNGTFYKNWDYSMAFRASFGNYVYDDVNAGRAFLGTINDTFNQTINNSPVDYSNTSFIAASKQSDYYIKDASFLKLDNITLGYNFKSLFNNTDNYSLRLYGGVQNVLTITDYKGIDPEVFNNGIDGTIFPRARMFMLGVNANF</sequence>
<dbReference type="Proteomes" id="UP000318585">
    <property type="component" value="Unassembled WGS sequence"/>
</dbReference>
<dbReference type="Pfam" id="PF00593">
    <property type="entry name" value="TonB_dep_Rec_b-barrel"/>
    <property type="match status" value="1"/>
</dbReference>
<evidence type="ECO:0000259" key="12">
    <source>
        <dbReference type="Pfam" id="PF07715"/>
    </source>
</evidence>
<evidence type="ECO:0000256" key="8">
    <source>
        <dbReference type="PROSITE-ProRule" id="PRU01360"/>
    </source>
</evidence>
<reference evidence="13 14" key="1">
    <citation type="submission" date="2019-07" db="EMBL/GenBank/DDBJ databases">
        <title>Novel species of Flavobacterium.</title>
        <authorList>
            <person name="Liu Q."/>
            <person name="Xin Y.-H."/>
        </authorList>
    </citation>
    <scope>NUCLEOTIDE SEQUENCE [LARGE SCALE GENOMIC DNA]</scope>
    <source>
        <strain evidence="13 14">LB3P56</strain>
    </source>
</reference>
<dbReference type="InterPro" id="IPR036942">
    <property type="entry name" value="Beta-barrel_TonB_sf"/>
</dbReference>
<evidence type="ECO:0000256" key="3">
    <source>
        <dbReference type="ARBA" id="ARBA00022452"/>
    </source>
</evidence>
<organism evidence="13 14">
    <name type="scientific">Flavobacterium franklandianum</name>
    <dbReference type="NCBI Taxonomy" id="2594430"/>
    <lineage>
        <taxon>Bacteria</taxon>
        <taxon>Pseudomonadati</taxon>
        <taxon>Bacteroidota</taxon>
        <taxon>Flavobacteriia</taxon>
        <taxon>Flavobacteriales</taxon>
        <taxon>Flavobacteriaceae</taxon>
        <taxon>Flavobacterium</taxon>
    </lineage>
</organism>
<comment type="subcellular location">
    <subcellularLocation>
        <location evidence="1 8">Cell outer membrane</location>
        <topology evidence="1 8">Multi-pass membrane protein</topology>
    </subcellularLocation>
</comment>
<dbReference type="SUPFAM" id="SSF49464">
    <property type="entry name" value="Carboxypeptidase regulatory domain-like"/>
    <property type="match status" value="1"/>
</dbReference>
<gene>
    <name evidence="13" type="ORF">FNW17_08670</name>
</gene>
<dbReference type="InterPro" id="IPR037066">
    <property type="entry name" value="Plug_dom_sf"/>
</dbReference>
<evidence type="ECO:0000256" key="9">
    <source>
        <dbReference type="RuleBase" id="RU003357"/>
    </source>
</evidence>
<name>A0A553CKI2_9FLAO</name>
<dbReference type="InterPro" id="IPR000531">
    <property type="entry name" value="Beta-barrel_TonB"/>
</dbReference>
<dbReference type="InterPro" id="IPR023996">
    <property type="entry name" value="TonB-dep_OMP_SusC/RagA"/>
</dbReference>
<protein>
    <submittedName>
        <fullName evidence="13">SusC/RagA family TonB-linked outer membrane protein</fullName>
    </submittedName>
</protein>
<keyword evidence="2 8" id="KW-0813">Transport</keyword>
<evidence type="ECO:0000313" key="13">
    <source>
        <dbReference type="EMBL" id="TRX21033.1"/>
    </source>
</evidence>
<dbReference type="NCBIfam" id="TIGR04057">
    <property type="entry name" value="SusC_RagA_signa"/>
    <property type="match status" value="1"/>
</dbReference>
<dbReference type="InterPro" id="IPR008969">
    <property type="entry name" value="CarboxyPept-like_regulatory"/>
</dbReference>
<feature type="signal peptide" evidence="10">
    <location>
        <begin position="1"/>
        <end position="21"/>
    </location>
</feature>
<dbReference type="Gene3D" id="2.170.130.10">
    <property type="entry name" value="TonB-dependent receptor, plug domain"/>
    <property type="match status" value="1"/>
</dbReference>